<reference evidence="3 4" key="1">
    <citation type="submission" date="2020-08" db="EMBL/GenBank/DDBJ databases">
        <title>Sequencing the genomes of 1000 actinobacteria strains.</title>
        <authorList>
            <person name="Klenk H.-P."/>
        </authorList>
    </citation>
    <scope>NUCLEOTIDE SEQUENCE [LARGE SCALE GENOMIC DNA]</scope>
    <source>
        <strain evidence="3 4">DSM 45362</strain>
    </source>
</reference>
<gene>
    <name evidence="3" type="ORF">F4553_007654</name>
</gene>
<protein>
    <recommendedName>
        <fullName evidence="2">DUF6286 domain-containing protein</fullName>
    </recommendedName>
</protein>
<sequence>MRLVNRIASSVLGLALIGGGLLAAVEAVLAFAGRAPVLPLRQWYARLVDTEYTDRWVLLIAIGIGLLGLVILIAQLRPQRPDRFRLGPVATDDATRWSMQRHSLEQQVAAAVTGVSGVGAAHVEVAGKETDWSVRVRATGRPDQRDSVQSAARAALGRLDAPPTVGLRIDLREPRIERREPRRVS</sequence>
<keyword evidence="1" id="KW-1133">Transmembrane helix</keyword>
<dbReference type="RefSeq" id="WP_184846174.1">
    <property type="nucleotide sequence ID" value="NZ_JACHMN010000003.1"/>
</dbReference>
<proteinExistence type="predicted"/>
<evidence type="ECO:0000313" key="4">
    <source>
        <dbReference type="Proteomes" id="UP000587527"/>
    </source>
</evidence>
<keyword evidence="4" id="KW-1185">Reference proteome</keyword>
<evidence type="ECO:0000313" key="3">
    <source>
        <dbReference type="EMBL" id="MBB5874220.1"/>
    </source>
</evidence>
<dbReference type="Proteomes" id="UP000587527">
    <property type="component" value="Unassembled WGS sequence"/>
</dbReference>
<accession>A0A841C5K0</accession>
<dbReference type="InterPro" id="IPR046253">
    <property type="entry name" value="DUF6286"/>
</dbReference>
<name>A0A841C5K0_9ACTN</name>
<evidence type="ECO:0000256" key="1">
    <source>
        <dbReference type="SAM" id="Phobius"/>
    </source>
</evidence>
<keyword evidence="1" id="KW-0812">Transmembrane</keyword>
<feature type="transmembrane region" description="Helical" evidence="1">
    <location>
        <begin position="56"/>
        <end position="76"/>
    </location>
</feature>
<dbReference type="AlphaFoldDB" id="A0A841C5K0"/>
<feature type="domain" description="DUF6286" evidence="2">
    <location>
        <begin position="66"/>
        <end position="171"/>
    </location>
</feature>
<dbReference type="Pfam" id="PF19803">
    <property type="entry name" value="DUF6286"/>
    <property type="match status" value="1"/>
</dbReference>
<keyword evidence="1" id="KW-0472">Membrane</keyword>
<comment type="caution">
    <text evidence="3">The sequence shown here is derived from an EMBL/GenBank/DDBJ whole genome shotgun (WGS) entry which is preliminary data.</text>
</comment>
<organism evidence="3 4">
    <name type="scientific">Allocatelliglobosispora scoriae</name>
    <dbReference type="NCBI Taxonomy" id="643052"/>
    <lineage>
        <taxon>Bacteria</taxon>
        <taxon>Bacillati</taxon>
        <taxon>Actinomycetota</taxon>
        <taxon>Actinomycetes</taxon>
        <taxon>Micromonosporales</taxon>
        <taxon>Micromonosporaceae</taxon>
        <taxon>Allocatelliglobosispora</taxon>
    </lineage>
</organism>
<dbReference type="EMBL" id="JACHMN010000003">
    <property type="protein sequence ID" value="MBB5874220.1"/>
    <property type="molecule type" value="Genomic_DNA"/>
</dbReference>
<evidence type="ECO:0000259" key="2">
    <source>
        <dbReference type="Pfam" id="PF19803"/>
    </source>
</evidence>